<keyword evidence="5" id="KW-0813">Transport</keyword>
<keyword evidence="7" id="KW-0072">Autophagy</keyword>
<feature type="compositionally biased region" description="Low complexity" evidence="12">
    <location>
        <begin position="909"/>
        <end position="946"/>
    </location>
</feature>
<dbReference type="GO" id="GO:0043495">
    <property type="term" value="F:protein-membrane adaptor activity"/>
    <property type="evidence" value="ECO:0007669"/>
    <property type="project" value="TreeGrafter"/>
</dbReference>
<feature type="compositionally biased region" description="Low complexity" evidence="12">
    <location>
        <begin position="72"/>
        <end position="81"/>
    </location>
</feature>
<protein>
    <recommendedName>
        <fullName evidence="4">Autophagy-related protein 2</fullName>
    </recommendedName>
</protein>
<feature type="region of interest" description="Disordered" evidence="12">
    <location>
        <begin position="909"/>
        <end position="959"/>
    </location>
</feature>
<feature type="compositionally biased region" description="Low complexity" evidence="12">
    <location>
        <begin position="573"/>
        <end position="592"/>
    </location>
</feature>
<feature type="region of interest" description="Disordered" evidence="12">
    <location>
        <begin position="573"/>
        <end position="597"/>
    </location>
</feature>
<dbReference type="GO" id="GO:0032266">
    <property type="term" value="F:phosphatidylinositol-3-phosphate binding"/>
    <property type="evidence" value="ECO:0007669"/>
    <property type="project" value="TreeGrafter"/>
</dbReference>
<dbReference type="Proteomes" id="UP001430356">
    <property type="component" value="Unassembled WGS sequence"/>
</dbReference>
<comment type="subcellular location">
    <subcellularLocation>
        <location evidence="1">Endoplasmic reticulum membrane</location>
        <topology evidence="1">Peripheral membrane protein</topology>
    </subcellularLocation>
    <subcellularLocation>
        <location evidence="2">Preautophagosomal structure membrane</location>
        <topology evidence="2">Peripheral membrane protein</topology>
    </subcellularLocation>
</comment>
<dbReference type="GO" id="GO:0061709">
    <property type="term" value="P:reticulophagy"/>
    <property type="evidence" value="ECO:0007669"/>
    <property type="project" value="TreeGrafter"/>
</dbReference>
<comment type="caution">
    <text evidence="13">The sequence shown here is derived from an EMBL/GenBank/DDBJ whole genome shotgun (WGS) entry which is preliminary data.</text>
</comment>
<comment type="catalytic activity">
    <reaction evidence="11">
        <text>a 1,2-diacyl-sn-glycero-3-phosphoethanolamine(in) = a 1,2-diacyl-sn-glycero-3-phosphoethanolamine(out)</text>
        <dbReference type="Rhea" id="RHEA:38895"/>
        <dbReference type="ChEBI" id="CHEBI:64612"/>
    </reaction>
</comment>
<feature type="compositionally biased region" description="Low complexity" evidence="12">
    <location>
        <begin position="129"/>
        <end position="159"/>
    </location>
</feature>
<dbReference type="GO" id="GO:0061723">
    <property type="term" value="P:glycophagy"/>
    <property type="evidence" value="ECO:0007669"/>
    <property type="project" value="TreeGrafter"/>
</dbReference>
<dbReference type="GO" id="GO:0005789">
    <property type="term" value="C:endoplasmic reticulum membrane"/>
    <property type="evidence" value="ECO:0007669"/>
    <property type="project" value="UniProtKB-SubCell"/>
</dbReference>
<feature type="compositionally biased region" description="Basic and acidic residues" evidence="12">
    <location>
        <begin position="229"/>
        <end position="239"/>
    </location>
</feature>
<feature type="compositionally biased region" description="Basic and acidic residues" evidence="12">
    <location>
        <begin position="2272"/>
        <end position="2284"/>
    </location>
</feature>
<feature type="compositionally biased region" description="Low complexity" evidence="12">
    <location>
        <begin position="2226"/>
        <end position="2244"/>
    </location>
</feature>
<evidence type="ECO:0000256" key="7">
    <source>
        <dbReference type="ARBA" id="ARBA00023006"/>
    </source>
</evidence>
<comment type="similarity">
    <text evidence="3">Belongs to the ATG2 family.</text>
</comment>
<feature type="region of interest" description="Disordered" evidence="12">
    <location>
        <begin position="2552"/>
        <end position="2584"/>
    </location>
</feature>
<dbReference type="GO" id="GO:0000045">
    <property type="term" value="P:autophagosome assembly"/>
    <property type="evidence" value="ECO:0007669"/>
    <property type="project" value="TreeGrafter"/>
</dbReference>
<evidence type="ECO:0000256" key="11">
    <source>
        <dbReference type="ARBA" id="ARBA00024615"/>
    </source>
</evidence>
<feature type="region of interest" description="Disordered" evidence="12">
    <location>
        <begin position="1440"/>
        <end position="1459"/>
    </location>
</feature>
<feature type="region of interest" description="Disordered" evidence="12">
    <location>
        <begin position="385"/>
        <end position="412"/>
    </location>
</feature>
<evidence type="ECO:0000256" key="6">
    <source>
        <dbReference type="ARBA" id="ARBA00022824"/>
    </source>
</evidence>
<evidence type="ECO:0000313" key="14">
    <source>
        <dbReference type="Proteomes" id="UP001430356"/>
    </source>
</evidence>
<keyword evidence="9" id="KW-0472">Membrane</keyword>
<evidence type="ECO:0000256" key="5">
    <source>
        <dbReference type="ARBA" id="ARBA00022448"/>
    </source>
</evidence>
<feature type="region of interest" description="Disordered" evidence="12">
    <location>
        <begin position="2168"/>
        <end position="2284"/>
    </location>
</feature>
<accession>A0AAW0ETV0</accession>
<dbReference type="GO" id="GO:0061908">
    <property type="term" value="C:phagophore"/>
    <property type="evidence" value="ECO:0007669"/>
    <property type="project" value="TreeGrafter"/>
</dbReference>
<dbReference type="GO" id="GO:0034045">
    <property type="term" value="C:phagophore assembly site membrane"/>
    <property type="evidence" value="ECO:0007669"/>
    <property type="project" value="UniProtKB-SubCell"/>
</dbReference>
<evidence type="ECO:0000256" key="2">
    <source>
        <dbReference type="ARBA" id="ARBA00004623"/>
    </source>
</evidence>
<feature type="region of interest" description="Disordered" evidence="12">
    <location>
        <begin position="2412"/>
        <end position="2491"/>
    </location>
</feature>
<evidence type="ECO:0000256" key="9">
    <source>
        <dbReference type="ARBA" id="ARBA00023136"/>
    </source>
</evidence>
<evidence type="ECO:0000256" key="4">
    <source>
        <dbReference type="ARBA" id="ARBA00018070"/>
    </source>
</evidence>
<evidence type="ECO:0000256" key="3">
    <source>
        <dbReference type="ARBA" id="ARBA00009714"/>
    </source>
</evidence>
<evidence type="ECO:0000256" key="1">
    <source>
        <dbReference type="ARBA" id="ARBA00004406"/>
    </source>
</evidence>
<proteinExistence type="inferred from homology"/>
<dbReference type="InterPro" id="IPR026849">
    <property type="entry name" value="ATG2"/>
</dbReference>
<dbReference type="EMBL" id="JAECZO010000097">
    <property type="protein sequence ID" value="KAK7197175.1"/>
    <property type="molecule type" value="Genomic_DNA"/>
</dbReference>
<gene>
    <name evidence="13" type="ORF">NESM_000662800</name>
</gene>
<feature type="region of interest" description="Disordered" evidence="12">
    <location>
        <begin position="72"/>
        <end position="159"/>
    </location>
</feature>
<feature type="compositionally biased region" description="Low complexity" evidence="12">
    <location>
        <begin position="1785"/>
        <end position="1801"/>
    </location>
</feature>
<sequence length="2963" mass="305307">MNFVNTYLLLPLQRKIFKNFGHYDYQTSTFHLNEERVNEVFFDPAYNPFVDVLRETSHASAVASAKAAAAAAAATQQQQQQQRRRRRSVSTSSPPPPPRRGAAARDEGAGGALSSSPAPPCGESDGVLEGAVAATASTASAEEPARSATAPHPGAAARGPPLRLLIGRIRSAGLVTFLRRVTTQKSLAVESVEMVFDAAAAVAAAHPTSSPSHTTAVSPVSPLAGGAHEAGRAGTDERAASPPPDADAATATARRHTGAEEGEGEEERTGDREARSTGGSLASPRRQRRGEATTMAHSYSIEDHSWLTPDADAVDDPADSGAADLSDGGLGGGSPTSAGALSAATPFHTVGELVMYLKQQLQGLTVEVEEVRLTVCVPPAGAAESVVRGASDATHRGGRPPPRGPASASRTPLRVRRGTRVLHLSCRRGLRFTVDESGGAAAEDMQCTAALQDWQCYVHVMADEGPLPSAFPLDDLVFATSAAQCGAETATGAGESAGAATAVAAPVTVRVTRQGGGVAAPAGVAAPSLPRVLVDVDAACGWSAVLSAVQVAHLVDMLRSVVAGGDAAGAEGSAAGADTVSTATSTSDAVDAPAEAGRQAAPLSCDEAAATAAPAATPPRTAAKYVRVHCGGCSVTLLTHAVVSAGVVARAWRAALSAPLRALLDTRLLSVAAAPHGDATVPVYEALASPHLTYAMRDVDILFPNIDADAPPPPPSTGAPSPATRVFQQSAKKRRVYRRIFDNKLADPAVTEMLATAQAAATAGVGGSGGGNSNSTGATFFLGIGAISFLEYRSAALGDAAVLPGPGPLPWSAVRPARLMHAERSPYACVMFHRSTPPLREAAAPPSSGKAPSSSPLRIYQETIIVGVANISVQLDPGLLEALVEYGITLKELIARLRGAPAAAEGAEGGAATVPLEPGAAAGAPATQATPSSTPSSPSFPSASPSLSPPLRPCGTREVRTRSSVKVLLESIDVSVRFPLQASPTAAAQHPALLARLLHRLREVSAHTHHRNRVLLRRHARQTPGRVGTLPAAGSAAAAALAEQERLGFPEDVDGHARFFPELLRFSLRDLQVEHTPTTAAATPRGSPDVNADASTPVDTAAAASGVSATVAAGRCVPASTAVKWREAVVDVQDIVEQNTSELFRVDYSREMSICITHTSLDCSGGSTRTPWRALERVLALQVRLGEITSSALTQDDYLLSSHYMSELLHTLSRCRQRLHAGETATAANPDAAGAPPLDEDLSSAAVAAADGRGVGVDGRASANGGEHAGRPPGAGQACEGYPALQGDRPTSTLAEAFAIADELNTSCSADGVGGRGTARLSSASPQGDGDDAAVRDVVPALWCLLATTCTSLDIHVSRVRLGLFAPRLSPMGQVVGEPLYRCLPRAQRAQLVDLNFLYHLYVMELTGVSVRALVGDGTSANAGQATYARVRVGGFSLRERQPLSAPSRDGRGAAGSGAAGAPSLFTSYVSAAPGLGGTPAGAPPPGTGTRRDLAFYFPRSHTAPTGARRAGTVVHLVQSCAEARGGAGGGVWETAGEEGEQRVDVGRDGPRRPRSARVLSESWAAYVCELQSVAAPLPPPARVSDGGVCEVCFLEATAAAHVVAGANRRPGASPPPPPAATAAAAATGAAATRTAADTRRVWLQLANLALHHAVAYNGDHLAAVLRQFFSGGDGAAMDTPGEVVAYNGIDRGGDGGDGDSMAAGAVLPDSPTDMPQWQTEVRVSIVNLMATYRPRGVVHSLAVLLLPRAAVLVELPPAPAPPASATEATRRAVSPEPRGGDGGAAARPTATPLPPTSSADVSPSLAVRAQAWLHTALPLYVCNDCDVETLMREILDPAESDDWGVDLESAGFVRLCELVSTAAAAAPHDRAAAAASPPARLPMPNLVLAVRSPSATAPVSSSGSGENSAGGGDVADCVLATPAVSAQLQHVELSAFMAKDTFAVFRDMVETWGAGADLEATEAPAALVMRSGPGFEWVAEEVARSCAPMTFRMNPYLKAADSELKGGSSGAAQPSRVGVPPLMRHVASVDDYTSHLPLLRHTASSQTSYTVEPPWAAPELSLLGPPAVHTDGRGAARSAFRSSATAYDYNHWLDTLHASLGRDPHLYSTYQARAIQLLDGAPWVPVRHESAQGDHSVVSPPLPPAPLSASSRAAALASPRQYADISDAVSLPSSGGDDCDDDDAVTAARPRQAAGHVDGGGVGGGHRRGKALFLSSPPRQQGTNASATLSSASSSSSSSSSFSDLEDTVASTARVRWRVLPPPDLSTPPPHRSDDDPVSDDHTRAAPHIAAAVPPALGGEGELDLFSVCARQPHFLCCWSSERVKAARQHRDAVRLNQLDRTDDAILHDSAERYLYPPVELEFFLSDCSVNVSLYEGTDLMAAAVRKQRRGYLQIVSRGASLAQAAPYASGSAQADTGRGGGVSSGTTATAAPMSAAAPQSSLSALHDGRTQHSLSKASGAATDSAGGESSASRLERLHERGSRSGFGDRNASKRLVLSCRDITVQLDTFPQAAEEDVWFNVVVGEVTVFDCIDTSRVHRLLTATPQLPASSAARAAEGGGGGGGSAAMPGLRSGGGGSGRRGGVGDVRQLELTGLLTSSKSVHVAAVGGRTEASRASFTVSHFQQGGSELSLVVRLQPTSLTWSGASVDFARVFFAATPPPASPSSGPGAAGSASAAPAAASAPAPMDAGTVSGTEAPPLFYRRVIILPTTLTMAGSFESDKGMWAAWKEGHSLDALRSIPLLSWISLDEIPLPIPLMRVEDCSNAGALLQRIVEDSNCISIRFLLTACCCGLQPLSAVTRVGEAARGLLLLPLSNYRGAALHHAIRTASSVFMQELLTQTSGMAALLASGSYHASRSLLEVLVSAPPTLTVAEPSRAAQPIGVAEGWQQGQEQLRVGLQEALAMASYCTDADGGLLRVPAAALRLLMGISGAATTTLWGVRNSQGSAARERDGHIYKQKM</sequence>
<dbReference type="PANTHER" id="PTHR13190">
    <property type="entry name" value="AUTOPHAGY-RELATED 2, ISOFORM A"/>
    <property type="match status" value="1"/>
</dbReference>
<name>A0AAW0ETV0_9TRYP</name>
<feature type="compositionally biased region" description="Basic and acidic residues" evidence="12">
    <location>
        <begin position="2475"/>
        <end position="2484"/>
    </location>
</feature>
<dbReference type="GO" id="GO:0006869">
    <property type="term" value="P:lipid transport"/>
    <property type="evidence" value="ECO:0007669"/>
    <property type="project" value="UniProtKB-KW"/>
</dbReference>
<keyword evidence="8" id="KW-0445">Lipid transport</keyword>
<organism evidence="13 14">
    <name type="scientific">Novymonas esmeraldas</name>
    <dbReference type="NCBI Taxonomy" id="1808958"/>
    <lineage>
        <taxon>Eukaryota</taxon>
        <taxon>Discoba</taxon>
        <taxon>Euglenozoa</taxon>
        <taxon>Kinetoplastea</taxon>
        <taxon>Metakinetoplastina</taxon>
        <taxon>Trypanosomatida</taxon>
        <taxon>Trypanosomatidae</taxon>
        <taxon>Novymonas</taxon>
    </lineage>
</organism>
<keyword evidence="14" id="KW-1185">Reference proteome</keyword>
<feature type="compositionally biased region" description="Gly residues" evidence="12">
    <location>
        <begin position="2574"/>
        <end position="2584"/>
    </location>
</feature>
<reference evidence="13 14" key="1">
    <citation type="journal article" date="2021" name="MBio">
        <title>A New Model Trypanosomatid, Novymonas esmeraldas: Genomic Perception of Its 'Candidatus Pandoraea novymonadis' Endosymbiont.</title>
        <authorList>
            <person name="Zakharova A."/>
            <person name="Saura A."/>
            <person name="Butenko A."/>
            <person name="Podesvova L."/>
            <person name="Warmusova S."/>
            <person name="Kostygov A.Y."/>
            <person name="Nenarokova A."/>
            <person name="Lukes J."/>
            <person name="Opperdoes F.R."/>
            <person name="Yurchenko V."/>
        </authorList>
    </citation>
    <scope>NUCLEOTIDE SEQUENCE [LARGE SCALE GENOMIC DNA]</scope>
    <source>
        <strain evidence="13 14">E262AT.01</strain>
    </source>
</reference>
<feature type="region of interest" description="Disordered" evidence="12">
    <location>
        <begin position="2133"/>
        <end position="2154"/>
    </location>
</feature>
<evidence type="ECO:0000256" key="12">
    <source>
        <dbReference type="SAM" id="MobiDB-lite"/>
    </source>
</evidence>
<feature type="region of interest" description="Disordered" evidence="12">
    <location>
        <begin position="207"/>
        <end position="331"/>
    </location>
</feature>
<feature type="compositionally biased region" description="Low complexity" evidence="12">
    <location>
        <begin position="2426"/>
        <end position="2446"/>
    </location>
</feature>
<dbReference type="GO" id="GO:0034727">
    <property type="term" value="P:piecemeal microautophagy of the nucleus"/>
    <property type="evidence" value="ECO:0007669"/>
    <property type="project" value="TreeGrafter"/>
</dbReference>
<feature type="region of interest" description="Disordered" evidence="12">
    <location>
        <begin position="1608"/>
        <end position="1627"/>
    </location>
</feature>
<dbReference type="GO" id="GO:0000422">
    <property type="term" value="P:autophagy of mitochondrion"/>
    <property type="evidence" value="ECO:0007669"/>
    <property type="project" value="TreeGrafter"/>
</dbReference>
<evidence type="ECO:0000256" key="10">
    <source>
        <dbReference type="ARBA" id="ARBA00024479"/>
    </source>
</evidence>
<feature type="region of interest" description="Disordered" evidence="12">
    <location>
        <begin position="1758"/>
        <end position="1802"/>
    </location>
</feature>
<dbReference type="PANTHER" id="PTHR13190:SF1">
    <property type="entry name" value="AUTOPHAGY-RELATED 2, ISOFORM A"/>
    <property type="match status" value="1"/>
</dbReference>
<feature type="compositionally biased region" description="Pro residues" evidence="12">
    <location>
        <begin position="2261"/>
        <end position="2271"/>
    </location>
</feature>
<evidence type="ECO:0000313" key="13">
    <source>
        <dbReference type="EMBL" id="KAK7197175.1"/>
    </source>
</evidence>
<feature type="region of interest" description="Disordered" evidence="12">
    <location>
        <begin position="1258"/>
        <end position="1286"/>
    </location>
</feature>
<keyword evidence="6" id="KW-0256">Endoplasmic reticulum</keyword>
<feature type="compositionally biased region" description="Low complexity" evidence="12">
    <location>
        <begin position="207"/>
        <end position="222"/>
    </location>
</feature>
<comment type="catalytic activity">
    <reaction evidence="10">
        <text>a 1,2-diacyl-sn-glycero-3-phospho-L-serine(in) = a 1,2-diacyl-sn-glycero-3-phospho-L-serine(out)</text>
        <dbReference type="Rhea" id="RHEA:38663"/>
        <dbReference type="ChEBI" id="CHEBI:57262"/>
    </reaction>
</comment>
<evidence type="ECO:0000256" key="8">
    <source>
        <dbReference type="ARBA" id="ARBA00023055"/>
    </source>
</evidence>